<feature type="region of interest" description="Disordered" evidence="1">
    <location>
        <begin position="71"/>
        <end position="123"/>
    </location>
</feature>
<dbReference type="OrthoDB" id="444631at2759"/>
<organism evidence="2 3">
    <name type="scientific">Glarea lozoyensis (strain ATCC 20868 / MF5171)</name>
    <dbReference type="NCBI Taxonomy" id="1116229"/>
    <lineage>
        <taxon>Eukaryota</taxon>
        <taxon>Fungi</taxon>
        <taxon>Dikarya</taxon>
        <taxon>Ascomycota</taxon>
        <taxon>Pezizomycotina</taxon>
        <taxon>Leotiomycetes</taxon>
        <taxon>Helotiales</taxon>
        <taxon>Helotiaceae</taxon>
        <taxon>Glarea</taxon>
    </lineage>
</organism>
<evidence type="ECO:0000256" key="1">
    <source>
        <dbReference type="SAM" id="MobiDB-lite"/>
    </source>
</evidence>
<keyword evidence="3" id="KW-1185">Reference proteome</keyword>
<evidence type="ECO:0000313" key="3">
    <source>
        <dbReference type="Proteomes" id="UP000016922"/>
    </source>
</evidence>
<dbReference type="GeneID" id="19463317"/>
<proteinExistence type="predicted"/>
<dbReference type="AlphaFoldDB" id="S3D5V1"/>
<dbReference type="EMBL" id="KE145369">
    <property type="protein sequence ID" value="EPE27471.1"/>
    <property type="molecule type" value="Genomic_DNA"/>
</dbReference>
<evidence type="ECO:0000313" key="2">
    <source>
        <dbReference type="EMBL" id="EPE27471.1"/>
    </source>
</evidence>
<accession>S3D5V1</accession>
<dbReference type="RefSeq" id="XP_008084830.1">
    <property type="nucleotide sequence ID" value="XM_008086639.1"/>
</dbReference>
<name>S3D5V1_GLAL2</name>
<dbReference type="Proteomes" id="UP000016922">
    <property type="component" value="Unassembled WGS sequence"/>
</dbReference>
<gene>
    <name evidence="2" type="ORF">GLAREA_04262</name>
</gene>
<protein>
    <submittedName>
        <fullName evidence="2">Uncharacterized protein</fullName>
    </submittedName>
</protein>
<dbReference type="HOGENOM" id="CLU_2015506_0_0_1"/>
<dbReference type="KEGG" id="glz:GLAREA_04262"/>
<reference evidence="2 3" key="1">
    <citation type="journal article" date="2013" name="BMC Genomics">
        <title>Genomics-driven discovery of the pneumocandin biosynthetic gene cluster in the fungus Glarea lozoyensis.</title>
        <authorList>
            <person name="Chen L."/>
            <person name="Yue Q."/>
            <person name="Zhang X."/>
            <person name="Xiang M."/>
            <person name="Wang C."/>
            <person name="Li S."/>
            <person name="Che Y."/>
            <person name="Ortiz-Lopez F.J."/>
            <person name="Bills G.F."/>
            <person name="Liu X."/>
            <person name="An Z."/>
        </authorList>
    </citation>
    <scope>NUCLEOTIDE SEQUENCE [LARGE SCALE GENOMIC DNA]</scope>
    <source>
        <strain evidence="3">ATCC 20868 / MF5171</strain>
    </source>
</reference>
<sequence>MAVVRLIWICNHFNDPDTLPYALWVGPFAILEVNIALCCNCAIFLPSVWKAAPSMSLTSLLQRNDGSSRLWLQTRSRTGHTDKEGSSRNQSGEVHAGNGGYNPDSMELDEGSTRGLAANKSTV</sequence>